<reference evidence="3 4" key="1">
    <citation type="submission" date="2021-08" db="EMBL/GenBank/DDBJ databases">
        <title>Draft genome sequence of Spirulina subsalsa with high tolerance to salinity and hype-accumulation of phycocyanin.</title>
        <authorList>
            <person name="Pei H."/>
            <person name="Jiang L."/>
        </authorList>
    </citation>
    <scope>NUCLEOTIDE SEQUENCE [LARGE SCALE GENOMIC DNA]</scope>
    <source>
        <strain evidence="3 4">FACHB-351</strain>
    </source>
</reference>
<gene>
    <name evidence="3" type="ORF">K4A83_17775</name>
</gene>
<keyword evidence="4" id="KW-1185">Reference proteome</keyword>
<comment type="caution">
    <text evidence="3">The sequence shown here is derived from an EMBL/GenBank/DDBJ whole genome shotgun (WGS) entry which is preliminary data.</text>
</comment>
<keyword evidence="1" id="KW-0175">Coiled coil</keyword>
<evidence type="ECO:0000256" key="2">
    <source>
        <dbReference type="SAM" id="MobiDB-lite"/>
    </source>
</evidence>
<evidence type="ECO:0000313" key="3">
    <source>
        <dbReference type="EMBL" id="MCW6038106.1"/>
    </source>
</evidence>
<feature type="compositionally biased region" description="Polar residues" evidence="2">
    <location>
        <begin position="1"/>
        <end position="18"/>
    </location>
</feature>
<name>A0ABT3L9C5_9CYAN</name>
<accession>A0ABT3L9C5</accession>
<feature type="coiled-coil region" evidence="1">
    <location>
        <begin position="35"/>
        <end position="89"/>
    </location>
</feature>
<proteinExistence type="predicted"/>
<protein>
    <submittedName>
        <fullName evidence="3">Uncharacterized protein</fullName>
    </submittedName>
</protein>
<evidence type="ECO:0000256" key="1">
    <source>
        <dbReference type="SAM" id="Coils"/>
    </source>
</evidence>
<evidence type="ECO:0000313" key="4">
    <source>
        <dbReference type="Proteomes" id="UP001526426"/>
    </source>
</evidence>
<dbReference type="RefSeq" id="WP_265266002.1">
    <property type="nucleotide sequence ID" value="NZ_JAIHOM010000109.1"/>
</dbReference>
<feature type="region of interest" description="Disordered" evidence="2">
    <location>
        <begin position="1"/>
        <end position="27"/>
    </location>
</feature>
<organism evidence="3 4">
    <name type="scientific">Spirulina subsalsa FACHB-351</name>
    <dbReference type="NCBI Taxonomy" id="234711"/>
    <lineage>
        <taxon>Bacteria</taxon>
        <taxon>Bacillati</taxon>
        <taxon>Cyanobacteriota</taxon>
        <taxon>Cyanophyceae</taxon>
        <taxon>Spirulinales</taxon>
        <taxon>Spirulinaceae</taxon>
        <taxon>Spirulina</taxon>
    </lineage>
</organism>
<sequence length="97" mass="11195">MSVESEINSVVSASSNPVERQRKMNSLDDGRWQRIKILASRLQAIQNVLNAFNEQVHDQPFEHDLERVKQQLQAEFESTLKELLDLINEDLNNNGFS</sequence>
<dbReference type="Proteomes" id="UP001526426">
    <property type="component" value="Unassembled WGS sequence"/>
</dbReference>
<dbReference type="EMBL" id="JAIHOM010000109">
    <property type="protein sequence ID" value="MCW6038106.1"/>
    <property type="molecule type" value="Genomic_DNA"/>
</dbReference>